<comment type="caution">
    <text evidence="1">The sequence shown here is derived from an EMBL/GenBank/DDBJ whole genome shotgun (WGS) entry which is preliminary data.</text>
</comment>
<dbReference type="Proteomes" id="UP001239111">
    <property type="component" value="Chromosome 1"/>
</dbReference>
<organism evidence="1 2">
    <name type="scientific">Eretmocerus hayati</name>
    <dbReference type="NCBI Taxonomy" id="131215"/>
    <lineage>
        <taxon>Eukaryota</taxon>
        <taxon>Metazoa</taxon>
        <taxon>Ecdysozoa</taxon>
        <taxon>Arthropoda</taxon>
        <taxon>Hexapoda</taxon>
        <taxon>Insecta</taxon>
        <taxon>Pterygota</taxon>
        <taxon>Neoptera</taxon>
        <taxon>Endopterygota</taxon>
        <taxon>Hymenoptera</taxon>
        <taxon>Apocrita</taxon>
        <taxon>Proctotrupomorpha</taxon>
        <taxon>Chalcidoidea</taxon>
        <taxon>Aphelinidae</taxon>
        <taxon>Aphelininae</taxon>
        <taxon>Eretmocerus</taxon>
    </lineage>
</organism>
<evidence type="ECO:0000313" key="2">
    <source>
        <dbReference type="Proteomes" id="UP001239111"/>
    </source>
</evidence>
<proteinExistence type="predicted"/>
<protein>
    <submittedName>
        <fullName evidence="1">Uncharacterized protein</fullName>
    </submittedName>
</protein>
<keyword evidence="2" id="KW-1185">Reference proteome</keyword>
<sequence>MVSKSHFVLSFLFFTFLSITHGEKNDCGEDRDLFDRSAYQYLNFIQPLRYQIYIDPCISDGNFTGYIHIDLLVHKATRNLSLHSQDLQFCEDGVYLTLKGSASDTVKHLKMSKSNNNTGANVSQTSDELIDDSSNTVKPAGFVHHKFEQAITMTFRDVVKPGRYSLEINYVGTINTDPVGLYRKLYTDSDGQNKLMLLTNLTPMSARRVFPCRDEPGIKTKTHLTVQTFLNLTTVVAKAPKNSIELKEGQRWNHYQPIGNVSTHQLNFAVISDMKNFTQTQGNKTFVVYATESDIKSVKLAQDIYKKAIEVMEDYTKLSLPSDTLATVIIPEETDLITSASLGFISTQRTRFLYNEKYGPSKKKDVVMKATRDITNQWFNQLISPKAWKYAWLTDGLAEYMQYQVADKIMAKWRLKDMFVTWELHRRSFIPNKITDSPPLNRDTYESPKDVKCLMKRSYSSTGKGASMIRMMSNFLSEKVLRCGLISFFKRYKYKSVEPKDFWESIQDAINISKDDRLVKMNLSEIMKSWIDEDFYPILHVTRNNSTGSIQLTQSPAVKLFELTDKKVTSKWWIPINYATQTNPNFNRTRPSHWLRPKDTHLTINGVDPKDWVLFNVQQTGYYRVLYDKENWKKLVAALNDDDFEIINPVNRAQIISDAIQFSLKNKLDMDIFFDLISYLRKETDYIPWYDAQFILSFLNYHLSNTQAFDSFKTFALNLLIPLVDRIGYEDQPGDSFSTLLLRRMSNRWACHFGYERCWKNATEQLESYLNGEKAEMAPTDLQEWAKCVGLKGANQSTWDKMFKKYQESMSEDVLIHLGCSENLTILKHLLDTSISNDSKIPEKHVLTALKSVCLYPSGDDKRLRLCLDFFGNRFGDIITRFNNSTESLINILDLFAAELKQKSQLDQYSRILGQDRASFACSRLKPRVKQIAGRIPLFNEKAAYYEPFLKRKNEEEKLRASKEGDPCP</sequence>
<name>A0ACC2PGR3_9HYME</name>
<accession>A0ACC2PGR3</accession>
<reference evidence="1" key="1">
    <citation type="submission" date="2023-04" db="EMBL/GenBank/DDBJ databases">
        <title>A chromosome-level genome assembly of the parasitoid wasp Eretmocerus hayati.</title>
        <authorList>
            <person name="Zhong Y."/>
            <person name="Liu S."/>
            <person name="Liu Y."/>
        </authorList>
    </citation>
    <scope>NUCLEOTIDE SEQUENCE</scope>
    <source>
        <strain evidence="1">ZJU_SS_LIU_2023</strain>
    </source>
</reference>
<gene>
    <name evidence="1" type="ORF">QAD02_018040</name>
</gene>
<dbReference type="EMBL" id="CM056741">
    <property type="protein sequence ID" value="KAJ8682248.1"/>
    <property type="molecule type" value="Genomic_DNA"/>
</dbReference>
<evidence type="ECO:0000313" key="1">
    <source>
        <dbReference type="EMBL" id="KAJ8682248.1"/>
    </source>
</evidence>